<dbReference type="PANTHER" id="PTHR10434">
    <property type="entry name" value="1-ACYL-SN-GLYCEROL-3-PHOSPHATE ACYLTRANSFERASE"/>
    <property type="match status" value="1"/>
</dbReference>
<dbReference type="InterPro" id="IPR002123">
    <property type="entry name" value="Plipid/glycerol_acylTrfase"/>
</dbReference>
<evidence type="ECO:0000259" key="4">
    <source>
        <dbReference type="SMART" id="SM00563"/>
    </source>
</evidence>
<comment type="caution">
    <text evidence="5">The sequence shown here is derived from an EMBL/GenBank/DDBJ whole genome shotgun (WGS) entry which is preliminary data.</text>
</comment>
<dbReference type="OrthoDB" id="9796839at2"/>
<evidence type="ECO:0000256" key="1">
    <source>
        <dbReference type="ARBA" id="ARBA00005189"/>
    </source>
</evidence>
<reference evidence="5 6" key="1">
    <citation type="submission" date="2018-09" db="EMBL/GenBank/DDBJ databases">
        <title>The draft genome of Acinetobacter spp. strains.</title>
        <authorList>
            <person name="Qin J."/>
            <person name="Feng Y."/>
            <person name="Zong Z."/>
        </authorList>
    </citation>
    <scope>NUCLEOTIDE SEQUENCE [LARGE SCALE GENOMIC DNA]</scope>
    <source>
        <strain evidence="5 6">WCHAc060012</strain>
    </source>
</reference>
<dbReference type="AlphaFoldDB" id="A0A3A8EI40"/>
<dbReference type="GO" id="GO:0003841">
    <property type="term" value="F:1-acylglycerol-3-phosphate O-acyltransferase activity"/>
    <property type="evidence" value="ECO:0007669"/>
    <property type="project" value="TreeGrafter"/>
</dbReference>
<keyword evidence="3 5" id="KW-0012">Acyltransferase</keyword>
<dbReference type="SMART" id="SM00563">
    <property type="entry name" value="PlsC"/>
    <property type="match status" value="1"/>
</dbReference>
<protein>
    <submittedName>
        <fullName evidence="5">Acyltransferase</fullName>
    </submittedName>
</protein>
<organism evidence="5 6">
    <name type="scientific">Acinetobacter tianfuensis</name>
    <dbReference type="NCBI Taxonomy" id="2419603"/>
    <lineage>
        <taxon>Bacteria</taxon>
        <taxon>Pseudomonadati</taxon>
        <taxon>Pseudomonadota</taxon>
        <taxon>Gammaproteobacteria</taxon>
        <taxon>Moraxellales</taxon>
        <taxon>Moraxellaceae</taxon>
        <taxon>Acinetobacter</taxon>
    </lineage>
</organism>
<sequence>MPQSFPTLPEQVPSRGSALSKAFFKRLFLAQGWRFEGEFPNLPKAVAIVSPHTSNIDAWHGFVALLGLGIRITIFGKHTLFNTPLKPLLEWIGVIPVERNSAKGLTQQIRSIVHAQDKIWIGMAPEGTRKQAETIKSGFYYIALEAQIPIVMFAFDYENKIIRCLGIFKPTGNFEQDLEQILACYTGQFSPKNPAWLAKPLQKHWKKR</sequence>
<comment type="pathway">
    <text evidence="1">Lipid metabolism.</text>
</comment>
<dbReference type="Pfam" id="PF01553">
    <property type="entry name" value="Acyltransferase"/>
    <property type="match status" value="1"/>
</dbReference>
<name>A0A3A8EI40_9GAMM</name>
<dbReference type="PANTHER" id="PTHR10434:SF9">
    <property type="entry name" value="PHOSPHOLIPID_GLYCEROL ACYLTRANSFERASE DOMAIN-CONTAINING PROTEIN"/>
    <property type="match status" value="1"/>
</dbReference>
<dbReference type="EMBL" id="RAXV01000001">
    <property type="protein sequence ID" value="RKG34612.1"/>
    <property type="molecule type" value="Genomic_DNA"/>
</dbReference>
<keyword evidence="2 5" id="KW-0808">Transferase</keyword>
<feature type="domain" description="Phospholipid/glycerol acyltransferase" evidence="4">
    <location>
        <begin position="46"/>
        <end position="158"/>
    </location>
</feature>
<gene>
    <name evidence="5" type="ORF">D7V32_00650</name>
</gene>
<dbReference type="GO" id="GO:0006654">
    <property type="term" value="P:phosphatidic acid biosynthetic process"/>
    <property type="evidence" value="ECO:0007669"/>
    <property type="project" value="TreeGrafter"/>
</dbReference>
<dbReference type="Proteomes" id="UP000282388">
    <property type="component" value="Unassembled WGS sequence"/>
</dbReference>
<evidence type="ECO:0000313" key="5">
    <source>
        <dbReference type="EMBL" id="RKG34612.1"/>
    </source>
</evidence>
<dbReference type="RefSeq" id="WP_120400995.1">
    <property type="nucleotide sequence ID" value="NZ_RAXV01000001.1"/>
</dbReference>
<evidence type="ECO:0000256" key="3">
    <source>
        <dbReference type="ARBA" id="ARBA00023315"/>
    </source>
</evidence>
<evidence type="ECO:0000256" key="2">
    <source>
        <dbReference type="ARBA" id="ARBA00022679"/>
    </source>
</evidence>
<evidence type="ECO:0000313" key="6">
    <source>
        <dbReference type="Proteomes" id="UP000282388"/>
    </source>
</evidence>
<keyword evidence="6" id="KW-1185">Reference proteome</keyword>
<proteinExistence type="predicted"/>
<accession>A0A3A8EI40</accession>
<dbReference type="SUPFAM" id="SSF69593">
    <property type="entry name" value="Glycerol-3-phosphate (1)-acyltransferase"/>
    <property type="match status" value="1"/>
</dbReference>